<accession>G0MD96</accession>
<evidence type="ECO:0000259" key="12">
    <source>
        <dbReference type="PROSITE" id="PS51843"/>
    </source>
</evidence>
<evidence type="ECO:0000259" key="11">
    <source>
        <dbReference type="PROSITE" id="PS51030"/>
    </source>
</evidence>
<feature type="region of interest" description="Disordered" evidence="10">
    <location>
        <begin position="1"/>
        <end position="34"/>
    </location>
</feature>
<keyword evidence="5" id="KW-0805">Transcription regulation</keyword>
<evidence type="ECO:0000256" key="6">
    <source>
        <dbReference type="ARBA" id="ARBA00023125"/>
    </source>
</evidence>
<dbReference type="InterPro" id="IPR001628">
    <property type="entry name" value="Znf_hrmn_rcpt"/>
</dbReference>
<evidence type="ECO:0000256" key="2">
    <source>
        <dbReference type="ARBA" id="ARBA00022723"/>
    </source>
</evidence>
<comment type="subcellular location">
    <subcellularLocation>
        <location evidence="1">Nucleus</location>
    </subcellularLocation>
</comment>
<evidence type="ECO:0000256" key="7">
    <source>
        <dbReference type="ARBA" id="ARBA00023163"/>
    </source>
</evidence>
<dbReference type="SUPFAM" id="SSF48508">
    <property type="entry name" value="Nuclear receptor ligand-binding domain"/>
    <property type="match status" value="1"/>
</dbReference>
<protein>
    <submittedName>
        <fullName evidence="13">Uncharacterized protein</fullName>
    </submittedName>
</protein>
<dbReference type="OrthoDB" id="6352325at2759"/>
<evidence type="ECO:0000313" key="13">
    <source>
        <dbReference type="EMBL" id="EGT49699.1"/>
    </source>
</evidence>
<dbReference type="Proteomes" id="UP000008068">
    <property type="component" value="Unassembled WGS sequence"/>
</dbReference>
<dbReference type="PROSITE" id="PS51843">
    <property type="entry name" value="NR_LBD"/>
    <property type="match status" value="1"/>
</dbReference>
<dbReference type="Pfam" id="PF00105">
    <property type="entry name" value="zf-C4"/>
    <property type="match status" value="3"/>
</dbReference>
<keyword evidence="2" id="KW-0479">Metal-binding</keyword>
<reference evidence="14" key="1">
    <citation type="submission" date="2011-07" db="EMBL/GenBank/DDBJ databases">
        <authorList>
            <consortium name="Caenorhabditis brenneri Sequencing and Analysis Consortium"/>
            <person name="Wilson R.K."/>
        </authorList>
    </citation>
    <scope>NUCLEOTIDE SEQUENCE [LARGE SCALE GENOMIC DNA]</scope>
    <source>
        <strain evidence="14">PB2801</strain>
    </source>
</reference>
<evidence type="ECO:0000256" key="8">
    <source>
        <dbReference type="ARBA" id="ARBA00023170"/>
    </source>
</evidence>
<feature type="region of interest" description="Disordered" evidence="10">
    <location>
        <begin position="317"/>
        <end position="345"/>
    </location>
</feature>
<evidence type="ECO:0000313" key="14">
    <source>
        <dbReference type="Proteomes" id="UP000008068"/>
    </source>
</evidence>
<dbReference type="STRING" id="135651.G0MD96"/>
<dbReference type="CDD" id="cd06916">
    <property type="entry name" value="NR_DBD_like"/>
    <property type="match status" value="1"/>
</dbReference>
<feature type="domain" description="Nuclear receptor" evidence="11">
    <location>
        <begin position="39"/>
        <end position="117"/>
    </location>
</feature>
<dbReference type="InterPro" id="IPR035500">
    <property type="entry name" value="NHR-like_dom_sf"/>
</dbReference>
<dbReference type="Gene3D" id="1.10.565.10">
    <property type="entry name" value="Retinoid X Receptor"/>
    <property type="match status" value="1"/>
</dbReference>
<dbReference type="PROSITE" id="PS00031">
    <property type="entry name" value="NUCLEAR_REC_DBD_1"/>
    <property type="match status" value="1"/>
</dbReference>
<dbReference type="Gene3D" id="3.30.50.10">
    <property type="entry name" value="Erythroid Transcription Factor GATA-1, subunit A"/>
    <property type="match status" value="3"/>
</dbReference>
<keyword evidence="7" id="KW-0804">Transcription</keyword>
<sequence>MNYTNSQHAEYPDTFGSPSTSSSSRVDPNDQRPQQSLVRPLCKVCGDRSLGINYGVVSCSACKKFFYRAIENWPQKIEKCKYRGYKCSVNVANRTKCLACRLKKCLEVGMTRVAKHLDGGLNLVLQHFRTVDPSFSAPEYVEPVEGFEEEEDKENMEWEEDEESAQKVQKSITIPAEAWTDDTWNATDMTLAELNNDRYDDDDNIILAQDSHEPSDRCNEWNYDDDGDDTLWDPNQGFDAIPDSEEYQLGDPSASQTMSEAGPEIYYDEAYLMEHSQELTVVGHSSMNGSSSGGPIGTGTGGRTQTVKEYIESISLSLQNSHPSAPPPAKPKRPVHQAQQKKAPVSPKPLLFSRYEWERPPRDLSFLGEHSYAKKSDDPYCKVCSAPANRSYFGVKACEDCKTAFAEYVVVAKCRPMECGTNGKGATCDSCEYCHFQKCVRAGMRGKIPVKRIKKAENVQYPFCEVCGKRPIGVRFGVWSCDGCKFRFNRLTAKGQYPKECDYKGICEINSASCISCWFGRCMEVGMQREGMDLKPPPVEPEESNKEAEDSAKIILKFYDTCAFTVVKMKRLSPKKFNMLTGLDDRHIDRLNAWQMYSYEMASDMHSTGEFLRGIPRMDEIEMEERLMLLKNNYFPIYLLNIARALSLRGMYLRDGRMITLDVLELLFGDPLLKQLIDFVESFTVISCSDAETALAIPLLFCRHDKASQKLWEIRRYYTKLLSKNSSERVSKLFEKLVPKLNQISNTYYNELQFVRDNVQFLNLCPIFMEMFEIQFPSDSTTPFNTEPLDDVTVPLEIDLTCE</sequence>
<feature type="domain" description="NR LBD" evidence="12">
    <location>
        <begin position="547"/>
        <end position="774"/>
    </location>
</feature>
<evidence type="ECO:0000256" key="3">
    <source>
        <dbReference type="ARBA" id="ARBA00022771"/>
    </source>
</evidence>
<dbReference type="EMBL" id="GL379790">
    <property type="protein sequence ID" value="EGT49699.1"/>
    <property type="molecule type" value="Genomic_DNA"/>
</dbReference>
<proteinExistence type="predicted"/>
<dbReference type="InterPro" id="IPR000536">
    <property type="entry name" value="Nucl_hrmn_rcpt_lig-bd"/>
</dbReference>
<dbReference type="PROSITE" id="PS51030">
    <property type="entry name" value="NUCLEAR_REC_DBD_2"/>
    <property type="match status" value="3"/>
</dbReference>
<dbReference type="SMART" id="SM00399">
    <property type="entry name" value="ZnF_C4"/>
    <property type="match status" value="2"/>
</dbReference>
<dbReference type="InterPro" id="IPR013088">
    <property type="entry name" value="Znf_NHR/GATA"/>
</dbReference>
<evidence type="ECO:0000256" key="5">
    <source>
        <dbReference type="ARBA" id="ARBA00023015"/>
    </source>
</evidence>
<evidence type="ECO:0000256" key="9">
    <source>
        <dbReference type="ARBA" id="ARBA00023242"/>
    </source>
</evidence>
<dbReference type="PRINTS" id="PR00047">
    <property type="entry name" value="STROIDFINGER"/>
</dbReference>
<dbReference type="InParanoid" id="G0MD96"/>
<keyword evidence="3" id="KW-0863">Zinc-finger</keyword>
<dbReference type="PANTHER" id="PTHR45805">
    <property type="entry name" value="NUCLEAR HORMONE RECEPTOR HR3-RELATED"/>
    <property type="match status" value="1"/>
</dbReference>
<keyword evidence="8" id="KW-0675">Receptor</keyword>
<name>G0MD96_CAEBE</name>
<dbReference type="GO" id="GO:0005634">
    <property type="term" value="C:nucleus"/>
    <property type="evidence" value="ECO:0007669"/>
    <property type="project" value="UniProtKB-SubCell"/>
</dbReference>
<dbReference type="GO" id="GO:0003700">
    <property type="term" value="F:DNA-binding transcription factor activity"/>
    <property type="evidence" value="ECO:0007669"/>
    <property type="project" value="InterPro"/>
</dbReference>
<keyword evidence="4" id="KW-0862">Zinc</keyword>
<feature type="domain" description="Nuclear receptor" evidence="11">
    <location>
        <begin position="378"/>
        <end position="451"/>
    </location>
</feature>
<dbReference type="GO" id="GO:0043565">
    <property type="term" value="F:sequence-specific DNA binding"/>
    <property type="evidence" value="ECO:0007669"/>
    <property type="project" value="InterPro"/>
</dbReference>
<dbReference type="AlphaFoldDB" id="G0MD96"/>
<dbReference type="eggNOG" id="KOG4846">
    <property type="taxonomic scope" value="Eukaryota"/>
</dbReference>
<keyword evidence="9" id="KW-0539">Nucleus</keyword>
<feature type="domain" description="Nuclear receptor" evidence="11">
    <location>
        <begin position="461"/>
        <end position="534"/>
    </location>
</feature>
<dbReference type="HOGENOM" id="CLU_350635_0_0_1"/>
<keyword evidence="14" id="KW-1185">Reference proteome</keyword>
<keyword evidence="6" id="KW-0238">DNA-binding</keyword>
<evidence type="ECO:0000256" key="1">
    <source>
        <dbReference type="ARBA" id="ARBA00004123"/>
    </source>
</evidence>
<gene>
    <name evidence="13" type="ORF">CAEBREN_25381</name>
</gene>
<evidence type="ECO:0000256" key="10">
    <source>
        <dbReference type="SAM" id="MobiDB-lite"/>
    </source>
</evidence>
<dbReference type="SUPFAM" id="SSF57716">
    <property type="entry name" value="Glucocorticoid receptor-like (DNA-binding domain)"/>
    <property type="match status" value="3"/>
</dbReference>
<organism evidence="14">
    <name type="scientific">Caenorhabditis brenneri</name>
    <name type="common">Nematode worm</name>
    <dbReference type="NCBI Taxonomy" id="135651"/>
    <lineage>
        <taxon>Eukaryota</taxon>
        <taxon>Metazoa</taxon>
        <taxon>Ecdysozoa</taxon>
        <taxon>Nematoda</taxon>
        <taxon>Chromadorea</taxon>
        <taxon>Rhabditida</taxon>
        <taxon>Rhabditina</taxon>
        <taxon>Rhabditomorpha</taxon>
        <taxon>Rhabditoidea</taxon>
        <taxon>Rhabditidae</taxon>
        <taxon>Peloderinae</taxon>
        <taxon>Caenorhabditis</taxon>
    </lineage>
</organism>
<dbReference type="GO" id="GO:0008270">
    <property type="term" value="F:zinc ion binding"/>
    <property type="evidence" value="ECO:0007669"/>
    <property type="project" value="UniProtKB-KW"/>
</dbReference>
<evidence type="ECO:0000256" key="4">
    <source>
        <dbReference type="ARBA" id="ARBA00022833"/>
    </source>
</evidence>